<evidence type="ECO:0000313" key="2">
    <source>
        <dbReference type="Proteomes" id="UP000271974"/>
    </source>
</evidence>
<feature type="non-terminal residue" evidence="1">
    <location>
        <position position="128"/>
    </location>
</feature>
<organism evidence="1 2">
    <name type="scientific">Elysia chlorotica</name>
    <name type="common">Eastern emerald elysia</name>
    <name type="synonym">Sea slug</name>
    <dbReference type="NCBI Taxonomy" id="188477"/>
    <lineage>
        <taxon>Eukaryota</taxon>
        <taxon>Metazoa</taxon>
        <taxon>Spiralia</taxon>
        <taxon>Lophotrochozoa</taxon>
        <taxon>Mollusca</taxon>
        <taxon>Gastropoda</taxon>
        <taxon>Heterobranchia</taxon>
        <taxon>Euthyneura</taxon>
        <taxon>Panpulmonata</taxon>
        <taxon>Sacoglossa</taxon>
        <taxon>Placobranchoidea</taxon>
        <taxon>Plakobranchidae</taxon>
        <taxon>Elysia</taxon>
    </lineage>
</organism>
<name>A0A3S1H5Q8_ELYCH</name>
<feature type="non-terminal residue" evidence="1">
    <location>
        <position position="1"/>
    </location>
</feature>
<proteinExistence type="predicted"/>
<dbReference type="EMBL" id="RQTK01001021">
    <property type="protein sequence ID" value="RUS72769.1"/>
    <property type="molecule type" value="Genomic_DNA"/>
</dbReference>
<gene>
    <name evidence="1" type="ORF">EGW08_019469</name>
</gene>
<comment type="caution">
    <text evidence="1">The sequence shown here is derived from an EMBL/GenBank/DDBJ whole genome shotgun (WGS) entry which is preliminary data.</text>
</comment>
<evidence type="ECO:0000313" key="1">
    <source>
        <dbReference type="EMBL" id="RUS72769.1"/>
    </source>
</evidence>
<keyword evidence="2" id="KW-1185">Reference proteome</keyword>
<dbReference type="AlphaFoldDB" id="A0A3S1H5Q8"/>
<protein>
    <submittedName>
        <fullName evidence="1">Uncharacterized protein</fullName>
    </submittedName>
</protein>
<reference evidence="1 2" key="1">
    <citation type="submission" date="2019-01" db="EMBL/GenBank/DDBJ databases">
        <title>A draft genome assembly of the solar-powered sea slug Elysia chlorotica.</title>
        <authorList>
            <person name="Cai H."/>
            <person name="Li Q."/>
            <person name="Fang X."/>
            <person name="Li J."/>
            <person name="Curtis N.E."/>
            <person name="Altenburger A."/>
            <person name="Shibata T."/>
            <person name="Feng M."/>
            <person name="Maeda T."/>
            <person name="Schwartz J.A."/>
            <person name="Shigenobu S."/>
            <person name="Lundholm N."/>
            <person name="Nishiyama T."/>
            <person name="Yang H."/>
            <person name="Hasebe M."/>
            <person name="Li S."/>
            <person name="Pierce S.K."/>
            <person name="Wang J."/>
        </authorList>
    </citation>
    <scope>NUCLEOTIDE SEQUENCE [LARGE SCALE GENOMIC DNA]</scope>
    <source>
        <strain evidence="1">EC2010</strain>
        <tissue evidence="1">Whole organism of an adult</tissue>
    </source>
</reference>
<dbReference type="Proteomes" id="UP000271974">
    <property type="component" value="Unassembled WGS sequence"/>
</dbReference>
<sequence>AKWTKAVHGLSNQKLASIAVQLPVSSTDVMGDSVSKYIFHRLSFLCRHDINSFHKKIFEKRFVDTLIWSNDCTIELAENNWLFWNRQVLLLTMVTVVHSNAYNFSRICDRCQKFYLISLQDIFTTLNS</sequence>
<accession>A0A3S1H5Q8</accession>